<dbReference type="InterPro" id="IPR001196">
    <property type="entry name" value="Ribosomal_uL15_CS"/>
</dbReference>
<keyword evidence="4" id="KW-0699">rRNA-binding</keyword>
<evidence type="ECO:0000256" key="5">
    <source>
        <dbReference type="RuleBase" id="RU003888"/>
    </source>
</evidence>
<gene>
    <name evidence="4 8" type="primary">rplO</name>
    <name evidence="8" type="ORF">LuPra_04860</name>
</gene>
<protein>
    <recommendedName>
        <fullName evidence="4">Large ribosomal subunit protein uL15</fullName>
    </recommendedName>
</protein>
<comment type="subunit">
    <text evidence="4">Part of the 50S ribosomal subunit.</text>
</comment>
<evidence type="ECO:0000256" key="6">
    <source>
        <dbReference type="SAM" id="MobiDB-lite"/>
    </source>
</evidence>
<evidence type="ECO:0000259" key="7">
    <source>
        <dbReference type="Pfam" id="PF00828"/>
    </source>
</evidence>
<dbReference type="KEGG" id="abac:LuPra_04860"/>
<evidence type="ECO:0000256" key="3">
    <source>
        <dbReference type="ARBA" id="ARBA00023274"/>
    </source>
</evidence>
<accession>A0A143PUZ7</accession>
<organism evidence="8 9">
    <name type="scientific">Luteitalea pratensis</name>
    <dbReference type="NCBI Taxonomy" id="1855912"/>
    <lineage>
        <taxon>Bacteria</taxon>
        <taxon>Pseudomonadati</taxon>
        <taxon>Acidobacteriota</taxon>
        <taxon>Vicinamibacteria</taxon>
        <taxon>Vicinamibacterales</taxon>
        <taxon>Vicinamibacteraceae</taxon>
        <taxon>Luteitalea</taxon>
    </lineage>
</organism>
<dbReference type="InterPro" id="IPR030878">
    <property type="entry name" value="Ribosomal_uL15"/>
</dbReference>
<dbReference type="InterPro" id="IPR005749">
    <property type="entry name" value="Ribosomal_uL15_bac-type"/>
</dbReference>
<proteinExistence type="inferred from homology"/>
<reference evidence="9" key="2">
    <citation type="submission" date="2016-04" db="EMBL/GenBank/DDBJ databases">
        <title>First Complete Genome Sequence of a Subdivision 6 Acidobacterium.</title>
        <authorList>
            <person name="Huang S."/>
            <person name="Vieira S."/>
            <person name="Bunk B."/>
            <person name="Riedel T."/>
            <person name="Sproeer C."/>
            <person name="Overmann J."/>
        </authorList>
    </citation>
    <scope>NUCLEOTIDE SEQUENCE [LARGE SCALE GENOMIC DNA]</scope>
    <source>
        <strain evidence="9">DSM 100886 HEG_-6_39</strain>
    </source>
</reference>
<feature type="region of interest" description="Disordered" evidence="6">
    <location>
        <begin position="25"/>
        <end position="74"/>
    </location>
</feature>
<dbReference type="STRING" id="1855912.LuPra_04860"/>
<feature type="domain" description="Large ribosomal subunit protein uL15/eL18" evidence="7">
    <location>
        <begin position="91"/>
        <end position="159"/>
    </location>
</feature>
<feature type="compositionally biased region" description="Gly residues" evidence="6">
    <location>
        <begin position="36"/>
        <end position="46"/>
    </location>
</feature>
<dbReference type="GO" id="GO:0022625">
    <property type="term" value="C:cytosolic large ribosomal subunit"/>
    <property type="evidence" value="ECO:0007669"/>
    <property type="project" value="TreeGrafter"/>
</dbReference>
<dbReference type="Proteomes" id="UP000076079">
    <property type="component" value="Chromosome"/>
</dbReference>
<dbReference type="HAMAP" id="MF_01341">
    <property type="entry name" value="Ribosomal_uL15"/>
    <property type="match status" value="1"/>
</dbReference>
<dbReference type="GO" id="GO:0003735">
    <property type="term" value="F:structural constituent of ribosome"/>
    <property type="evidence" value="ECO:0007669"/>
    <property type="project" value="InterPro"/>
</dbReference>
<comment type="function">
    <text evidence="4">Binds to the 23S rRNA.</text>
</comment>
<dbReference type="GO" id="GO:0006412">
    <property type="term" value="P:translation"/>
    <property type="evidence" value="ECO:0007669"/>
    <property type="project" value="UniProtKB-UniRule"/>
</dbReference>
<dbReference type="InterPro" id="IPR036227">
    <property type="entry name" value="Ribosomal_uL15/eL18_sf"/>
</dbReference>
<name>A0A143PUZ7_LUTPR</name>
<evidence type="ECO:0000313" key="8">
    <source>
        <dbReference type="EMBL" id="AMY11609.1"/>
    </source>
</evidence>
<evidence type="ECO:0000256" key="1">
    <source>
        <dbReference type="ARBA" id="ARBA00007320"/>
    </source>
</evidence>
<keyword evidence="9" id="KW-1185">Reference proteome</keyword>
<dbReference type="SUPFAM" id="SSF52080">
    <property type="entry name" value="Ribosomal proteins L15p and L18e"/>
    <property type="match status" value="1"/>
</dbReference>
<dbReference type="PANTHER" id="PTHR12934:SF11">
    <property type="entry name" value="LARGE RIBOSOMAL SUBUNIT PROTEIN UL15M"/>
    <property type="match status" value="1"/>
</dbReference>
<dbReference type="EMBL" id="CP015136">
    <property type="protein sequence ID" value="AMY11609.1"/>
    <property type="molecule type" value="Genomic_DNA"/>
</dbReference>
<keyword evidence="2 4" id="KW-0689">Ribosomal protein</keyword>
<dbReference type="PANTHER" id="PTHR12934">
    <property type="entry name" value="50S RIBOSOMAL PROTEIN L15"/>
    <property type="match status" value="1"/>
</dbReference>
<evidence type="ECO:0000256" key="4">
    <source>
        <dbReference type="HAMAP-Rule" id="MF_01341"/>
    </source>
</evidence>
<dbReference type="Gene3D" id="3.100.10.10">
    <property type="match status" value="1"/>
</dbReference>
<dbReference type="Pfam" id="PF00828">
    <property type="entry name" value="Ribosomal_L27A"/>
    <property type="match status" value="1"/>
</dbReference>
<dbReference type="AlphaFoldDB" id="A0A143PUZ7"/>
<keyword evidence="3 4" id="KW-0687">Ribonucleoprotein</keyword>
<keyword evidence="4" id="KW-0694">RNA-binding</keyword>
<dbReference type="InterPro" id="IPR021131">
    <property type="entry name" value="Ribosomal_uL15/eL18"/>
</dbReference>
<sequence length="161" mass="17102">MADGRMPTADRKDIIMDLSDLKPAKGATHATKRVGRGQGSGNGKTAGRGHKGAKSRSGFKRKRGFEGGQMPLHRRLPKRGFTNIFRSDYAVINLDQLEALFDAGTDVNPEVLHGQGLAQGNQKIKVLGRGDLTKALNVKAHKFSGAAAQKIQAAGGTAESL</sequence>
<feature type="compositionally biased region" description="Basic residues" evidence="6">
    <location>
        <begin position="47"/>
        <end position="63"/>
    </location>
</feature>
<comment type="similarity">
    <text evidence="1 4 5">Belongs to the universal ribosomal protein uL15 family.</text>
</comment>
<dbReference type="GO" id="GO:0019843">
    <property type="term" value="F:rRNA binding"/>
    <property type="evidence" value="ECO:0007669"/>
    <property type="project" value="UniProtKB-UniRule"/>
</dbReference>
<dbReference type="NCBIfam" id="TIGR01071">
    <property type="entry name" value="rplO_bact"/>
    <property type="match status" value="1"/>
</dbReference>
<dbReference type="PROSITE" id="PS00475">
    <property type="entry name" value="RIBOSOMAL_L15"/>
    <property type="match status" value="1"/>
</dbReference>
<evidence type="ECO:0000256" key="2">
    <source>
        <dbReference type="ARBA" id="ARBA00022980"/>
    </source>
</evidence>
<reference evidence="8 9" key="1">
    <citation type="journal article" date="2016" name="Genome Announc.">
        <title>First Complete Genome Sequence of a Subdivision 6 Acidobacterium Strain.</title>
        <authorList>
            <person name="Huang S."/>
            <person name="Vieira S."/>
            <person name="Bunk B."/>
            <person name="Riedel T."/>
            <person name="Sproer C."/>
            <person name="Overmann J."/>
        </authorList>
    </citation>
    <scope>NUCLEOTIDE SEQUENCE [LARGE SCALE GENOMIC DNA]</scope>
    <source>
        <strain evidence="9">DSM 100886 HEG_-6_39</strain>
    </source>
</reference>
<evidence type="ECO:0000313" key="9">
    <source>
        <dbReference type="Proteomes" id="UP000076079"/>
    </source>
</evidence>
<dbReference type="PATRIC" id="fig|1813736.3.peg.5118"/>